<evidence type="ECO:0000313" key="3">
    <source>
        <dbReference type="EMBL" id="KIK55453.1"/>
    </source>
</evidence>
<dbReference type="HOGENOM" id="CLU_393326_0_0_1"/>
<gene>
    <name evidence="3" type="ORF">GYMLUDRAFT_87639</name>
</gene>
<feature type="region of interest" description="Disordered" evidence="1">
    <location>
        <begin position="206"/>
        <end position="227"/>
    </location>
</feature>
<keyword evidence="4" id="KW-1185">Reference proteome</keyword>
<name>A0A0D0CK87_9AGAR</name>
<keyword evidence="2" id="KW-0812">Transmembrane</keyword>
<dbReference type="EMBL" id="KN834806">
    <property type="protein sequence ID" value="KIK55453.1"/>
    <property type="molecule type" value="Genomic_DNA"/>
</dbReference>
<organism evidence="3 4">
    <name type="scientific">Collybiopsis luxurians FD-317 M1</name>
    <dbReference type="NCBI Taxonomy" id="944289"/>
    <lineage>
        <taxon>Eukaryota</taxon>
        <taxon>Fungi</taxon>
        <taxon>Dikarya</taxon>
        <taxon>Basidiomycota</taxon>
        <taxon>Agaricomycotina</taxon>
        <taxon>Agaricomycetes</taxon>
        <taxon>Agaricomycetidae</taxon>
        <taxon>Agaricales</taxon>
        <taxon>Marasmiineae</taxon>
        <taxon>Omphalotaceae</taxon>
        <taxon>Collybiopsis</taxon>
        <taxon>Collybiopsis luxurians</taxon>
    </lineage>
</organism>
<keyword evidence="2" id="KW-1133">Transmembrane helix</keyword>
<evidence type="ECO:0000256" key="1">
    <source>
        <dbReference type="SAM" id="MobiDB-lite"/>
    </source>
</evidence>
<feature type="transmembrane region" description="Helical" evidence="2">
    <location>
        <begin position="55"/>
        <end position="78"/>
    </location>
</feature>
<evidence type="ECO:0000256" key="2">
    <source>
        <dbReference type="SAM" id="Phobius"/>
    </source>
</evidence>
<accession>A0A0D0CK87</accession>
<sequence>MSISPRKERSSPTLIIRNRTRPRPEQVYSNFTFDEGSLTAGTQKRLRNRFLSSRLEVKICLGISAALVFGLLLVYLQYRCVITSSSSSRLERASILLSPSGALLNNSKSPNPSRSFAESSYKNELSPSNLALLNRGPAYNPFRTATVPLVYRTVLERLDRLWELENAQQEALTDPSSSPLTSATVPLLKSETEAFSSSKQTPTILDDICDSDSDHSDLAPDDDDGQRRRPRRCRFLFPLRIAEQESKARIHLLEIIQTAQRLDRILVLPHVGKSRLGVCYKWGFGVYYDEDEVVGMLEEQGVRVVTQEVFRGWLELRKGGEGEGRVLRGQVVSLGVGATAGARMDSDRDRARVEIPSLVSASALGDGDQWNGLVVSVDDQPVGDIRNDSRFPRCFADRFGGLMRLDEFVPLEIYPSPALGKVLRTQPIGEEVVAALGREDVWRASRVPRSSLEDREMEGDFVIEDLDPEILLLNWNMRYPIFMQPFRGTISYAPFLERLVKTELMPRLPYLFIHWRMEGVSKGVLGDCASDLVDTVARVLLSHGTGVSGVGDGIEKVWFAGDFPVPVSDYDKGGDGASVSPGFIEKSGTFRDFGDEHREAVGILVDAFREGGELDKWGITDLAGEVEAFRRRRRMEVDLELLSDPGVMGILDKMIGVEAAIFVGGSKRCARTSSFTKQVIDGRREKLKDANHVQNVVEYFG</sequence>
<proteinExistence type="predicted"/>
<dbReference type="Proteomes" id="UP000053593">
    <property type="component" value="Unassembled WGS sequence"/>
</dbReference>
<evidence type="ECO:0008006" key="5">
    <source>
        <dbReference type="Google" id="ProtNLM"/>
    </source>
</evidence>
<evidence type="ECO:0000313" key="4">
    <source>
        <dbReference type="Proteomes" id="UP000053593"/>
    </source>
</evidence>
<dbReference type="OrthoDB" id="2020419at2759"/>
<keyword evidence="2" id="KW-0472">Membrane</keyword>
<protein>
    <recommendedName>
        <fullName evidence="5">Proteophosphoglycan 5</fullName>
    </recommendedName>
</protein>
<reference evidence="3 4" key="1">
    <citation type="submission" date="2014-04" db="EMBL/GenBank/DDBJ databases">
        <title>Evolutionary Origins and Diversification of the Mycorrhizal Mutualists.</title>
        <authorList>
            <consortium name="DOE Joint Genome Institute"/>
            <consortium name="Mycorrhizal Genomics Consortium"/>
            <person name="Kohler A."/>
            <person name="Kuo A."/>
            <person name="Nagy L.G."/>
            <person name="Floudas D."/>
            <person name="Copeland A."/>
            <person name="Barry K.W."/>
            <person name="Cichocki N."/>
            <person name="Veneault-Fourrey C."/>
            <person name="LaButti K."/>
            <person name="Lindquist E.A."/>
            <person name="Lipzen A."/>
            <person name="Lundell T."/>
            <person name="Morin E."/>
            <person name="Murat C."/>
            <person name="Riley R."/>
            <person name="Ohm R."/>
            <person name="Sun H."/>
            <person name="Tunlid A."/>
            <person name="Henrissat B."/>
            <person name="Grigoriev I.V."/>
            <person name="Hibbett D.S."/>
            <person name="Martin F."/>
        </authorList>
    </citation>
    <scope>NUCLEOTIDE SEQUENCE [LARGE SCALE GENOMIC DNA]</scope>
    <source>
        <strain evidence="3 4">FD-317 M1</strain>
    </source>
</reference>
<dbReference type="AlphaFoldDB" id="A0A0D0CK87"/>